<dbReference type="EMBL" id="BMAV01011008">
    <property type="protein sequence ID" value="GFY56497.1"/>
    <property type="molecule type" value="Genomic_DNA"/>
</dbReference>
<keyword evidence="3" id="KW-1185">Reference proteome</keyword>
<proteinExistence type="predicted"/>
<feature type="compositionally biased region" description="Basic and acidic residues" evidence="1">
    <location>
        <begin position="124"/>
        <end position="134"/>
    </location>
</feature>
<evidence type="ECO:0000313" key="3">
    <source>
        <dbReference type="Proteomes" id="UP000886998"/>
    </source>
</evidence>
<reference evidence="2" key="1">
    <citation type="submission" date="2020-08" db="EMBL/GenBank/DDBJ databases">
        <title>Multicomponent nature underlies the extraordinary mechanical properties of spider dragline silk.</title>
        <authorList>
            <person name="Kono N."/>
            <person name="Nakamura H."/>
            <person name="Mori M."/>
            <person name="Yoshida Y."/>
            <person name="Ohtoshi R."/>
            <person name="Malay A.D."/>
            <person name="Moran D.A.P."/>
            <person name="Tomita M."/>
            <person name="Numata K."/>
            <person name="Arakawa K."/>
        </authorList>
    </citation>
    <scope>NUCLEOTIDE SEQUENCE</scope>
</reference>
<accession>A0A8X6XM39</accession>
<evidence type="ECO:0000313" key="2">
    <source>
        <dbReference type="EMBL" id="GFY56497.1"/>
    </source>
</evidence>
<evidence type="ECO:0000256" key="1">
    <source>
        <dbReference type="SAM" id="MobiDB-lite"/>
    </source>
</evidence>
<dbReference type="AlphaFoldDB" id="A0A8X6XM39"/>
<sequence length="134" mass="15453">MPRNKYEKHNPRNHSKVSKRYYQNPTSTIIISNTSVLSSYIPYPIIHLPQHTALTFHPPQERLTPTNNNSLSPLSPFPFLQIDIVSLQPRHKWPTYWATPSIEQERGVRKAQSGSLHFQSSADSDTKPHEVQDK</sequence>
<protein>
    <submittedName>
        <fullName evidence="2">Uncharacterized protein</fullName>
    </submittedName>
</protein>
<organism evidence="2 3">
    <name type="scientific">Trichonephila inaurata madagascariensis</name>
    <dbReference type="NCBI Taxonomy" id="2747483"/>
    <lineage>
        <taxon>Eukaryota</taxon>
        <taxon>Metazoa</taxon>
        <taxon>Ecdysozoa</taxon>
        <taxon>Arthropoda</taxon>
        <taxon>Chelicerata</taxon>
        <taxon>Arachnida</taxon>
        <taxon>Araneae</taxon>
        <taxon>Araneomorphae</taxon>
        <taxon>Entelegynae</taxon>
        <taxon>Araneoidea</taxon>
        <taxon>Nephilidae</taxon>
        <taxon>Trichonephila</taxon>
        <taxon>Trichonephila inaurata</taxon>
    </lineage>
</organism>
<feature type="region of interest" description="Disordered" evidence="1">
    <location>
        <begin position="107"/>
        <end position="134"/>
    </location>
</feature>
<feature type="compositionally biased region" description="Polar residues" evidence="1">
    <location>
        <begin position="112"/>
        <end position="123"/>
    </location>
</feature>
<gene>
    <name evidence="2" type="ORF">TNIN_253531</name>
</gene>
<dbReference type="Proteomes" id="UP000886998">
    <property type="component" value="Unassembled WGS sequence"/>
</dbReference>
<comment type="caution">
    <text evidence="2">The sequence shown here is derived from an EMBL/GenBank/DDBJ whole genome shotgun (WGS) entry which is preliminary data.</text>
</comment>
<dbReference type="OrthoDB" id="10351730at2759"/>
<name>A0A8X6XM39_9ARAC</name>